<reference evidence="1" key="1">
    <citation type="submission" date="2014-11" db="EMBL/GenBank/DDBJ databases">
        <authorList>
            <person name="Amaro Gonzalez C."/>
        </authorList>
    </citation>
    <scope>NUCLEOTIDE SEQUENCE</scope>
</reference>
<dbReference type="EMBL" id="GBXM01026044">
    <property type="protein sequence ID" value="JAH82533.1"/>
    <property type="molecule type" value="Transcribed_RNA"/>
</dbReference>
<evidence type="ECO:0000313" key="1">
    <source>
        <dbReference type="EMBL" id="JAH82533.1"/>
    </source>
</evidence>
<organism evidence="1">
    <name type="scientific">Anguilla anguilla</name>
    <name type="common">European freshwater eel</name>
    <name type="synonym">Muraena anguilla</name>
    <dbReference type="NCBI Taxonomy" id="7936"/>
    <lineage>
        <taxon>Eukaryota</taxon>
        <taxon>Metazoa</taxon>
        <taxon>Chordata</taxon>
        <taxon>Craniata</taxon>
        <taxon>Vertebrata</taxon>
        <taxon>Euteleostomi</taxon>
        <taxon>Actinopterygii</taxon>
        <taxon>Neopterygii</taxon>
        <taxon>Teleostei</taxon>
        <taxon>Anguilliformes</taxon>
        <taxon>Anguillidae</taxon>
        <taxon>Anguilla</taxon>
    </lineage>
</organism>
<name>A0A0E9VZ62_ANGAN</name>
<reference evidence="1" key="2">
    <citation type="journal article" date="2015" name="Fish Shellfish Immunol.">
        <title>Early steps in the European eel (Anguilla anguilla)-Vibrio vulnificus interaction in the gills: Role of the RtxA13 toxin.</title>
        <authorList>
            <person name="Callol A."/>
            <person name="Pajuelo D."/>
            <person name="Ebbesson L."/>
            <person name="Teles M."/>
            <person name="MacKenzie S."/>
            <person name="Amaro C."/>
        </authorList>
    </citation>
    <scope>NUCLEOTIDE SEQUENCE</scope>
</reference>
<proteinExistence type="predicted"/>
<dbReference type="AlphaFoldDB" id="A0A0E9VZ62"/>
<accession>A0A0E9VZ62</accession>
<sequence length="36" mass="4138">MRLTEKLERMLAPAPTPTPITVRALKERERVVYTLG</sequence>
<protein>
    <submittedName>
        <fullName evidence="1">Uncharacterized protein</fullName>
    </submittedName>
</protein>